<proteinExistence type="predicted"/>
<dbReference type="RefSeq" id="WP_120518814.1">
    <property type="nucleotide sequence ID" value="NZ_QXZY01000014.1"/>
</dbReference>
<keyword evidence="2" id="KW-0813">Transport</keyword>
<evidence type="ECO:0000313" key="10">
    <source>
        <dbReference type="Proteomes" id="UP000279089"/>
    </source>
</evidence>
<feature type="transmembrane region" description="Helical" evidence="7">
    <location>
        <begin position="260"/>
        <end position="281"/>
    </location>
</feature>
<dbReference type="PANTHER" id="PTHR32468">
    <property type="entry name" value="CATION/H + ANTIPORTER"/>
    <property type="match status" value="1"/>
</dbReference>
<organism evidence="9 10">
    <name type="scientific">Chitinophaga barathri</name>
    <dbReference type="NCBI Taxonomy" id="1647451"/>
    <lineage>
        <taxon>Bacteria</taxon>
        <taxon>Pseudomonadati</taxon>
        <taxon>Bacteroidota</taxon>
        <taxon>Chitinophagia</taxon>
        <taxon>Chitinophagales</taxon>
        <taxon>Chitinophagaceae</taxon>
        <taxon>Chitinophaga</taxon>
    </lineage>
</organism>
<feature type="transmembrane region" description="Helical" evidence="7">
    <location>
        <begin position="301"/>
        <end position="327"/>
    </location>
</feature>
<feature type="transmembrane region" description="Helical" evidence="7">
    <location>
        <begin position="132"/>
        <end position="151"/>
    </location>
</feature>
<dbReference type="GO" id="GO:0015297">
    <property type="term" value="F:antiporter activity"/>
    <property type="evidence" value="ECO:0007669"/>
    <property type="project" value="InterPro"/>
</dbReference>
<feature type="transmembrane region" description="Helical" evidence="7">
    <location>
        <begin position="347"/>
        <end position="363"/>
    </location>
</feature>
<keyword evidence="5" id="KW-0406">Ion transport</keyword>
<protein>
    <submittedName>
        <fullName evidence="9">Cation/H(+) antiporter</fullName>
    </submittedName>
</protein>
<dbReference type="OrthoDB" id="9793589at2"/>
<evidence type="ECO:0000256" key="3">
    <source>
        <dbReference type="ARBA" id="ARBA00022692"/>
    </source>
</evidence>
<comment type="subcellular location">
    <subcellularLocation>
        <location evidence="1">Membrane</location>
        <topology evidence="1">Multi-pass membrane protein</topology>
    </subcellularLocation>
</comment>
<evidence type="ECO:0000256" key="4">
    <source>
        <dbReference type="ARBA" id="ARBA00022989"/>
    </source>
</evidence>
<feature type="transmembrane region" description="Helical" evidence="7">
    <location>
        <begin position="228"/>
        <end position="254"/>
    </location>
</feature>
<dbReference type="InterPro" id="IPR006153">
    <property type="entry name" value="Cation/H_exchanger_TM"/>
</dbReference>
<keyword evidence="6 7" id="KW-0472">Membrane</keyword>
<dbReference type="EMBL" id="RMBX01000014">
    <property type="protein sequence ID" value="RPD38637.1"/>
    <property type="molecule type" value="Genomic_DNA"/>
</dbReference>
<dbReference type="GO" id="GO:0016020">
    <property type="term" value="C:membrane"/>
    <property type="evidence" value="ECO:0007669"/>
    <property type="project" value="UniProtKB-SubCell"/>
</dbReference>
<feature type="transmembrane region" description="Helical" evidence="7">
    <location>
        <begin position="375"/>
        <end position="396"/>
    </location>
</feature>
<feature type="transmembrane region" description="Helical" evidence="7">
    <location>
        <begin position="101"/>
        <end position="120"/>
    </location>
</feature>
<comment type="caution">
    <text evidence="9">The sequence shown here is derived from an EMBL/GenBank/DDBJ whole genome shotgun (WGS) entry which is preliminary data.</text>
</comment>
<evidence type="ECO:0000256" key="1">
    <source>
        <dbReference type="ARBA" id="ARBA00004141"/>
    </source>
</evidence>
<dbReference type="Pfam" id="PF00999">
    <property type="entry name" value="Na_H_Exchanger"/>
    <property type="match status" value="1"/>
</dbReference>
<evidence type="ECO:0000259" key="8">
    <source>
        <dbReference type="Pfam" id="PF00999"/>
    </source>
</evidence>
<reference evidence="10" key="1">
    <citation type="submission" date="2018-11" db="EMBL/GenBank/DDBJ databases">
        <title>Chitinophaga lutea sp.nov., isolate from arsenic contaminated soil.</title>
        <authorList>
            <person name="Zong Y."/>
        </authorList>
    </citation>
    <scope>NUCLEOTIDE SEQUENCE [LARGE SCALE GENOMIC DNA]</scope>
    <source>
        <strain evidence="10">YLT18</strain>
    </source>
</reference>
<keyword evidence="10" id="KW-1185">Reference proteome</keyword>
<feature type="transmembrane region" description="Helical" evidence="7">
    <location>
        <begin position="68"/>
        <end position="89"/>
    </location>
</feature>
<dbReference type="InterPro" id="IPR050794">
    <property type="entry name" value="CPA2_transporter"/>
</dbReference>
<dbReference type="Gene3D" id="1.20.1530.20">
    <property type="match status" value="1"/>
</dbReference>
<keyword evidence="3 7" id="KW-0812">Transmembrane</keyword>
<dbReference type="GO" id="GO:1902600">
    <property type="term" value="P:proton transmembrane transport"/>
    <property type="evidence" value="ECO:0007669"/>
    <property type="project" value="InterPro"/>
</dbReference>
<feature type="transmembrane region" description="Helical" evidence="7">
    <location>
        <begin position="439"/>
        <end position="461"/>
    </location>
</feature>
<feature type="transmembrane region" description="Helical" evidence="7">
    <location>
        <begin position="192"/>
        <end position="216"/>
    </location>
</feature>
<accession>A0A3N4MB47</accession>
<feature type="domain" description="Cation/H+ exchanger transmembrane" evidence="8">
    <location>
        <begin position="78"/>
        <end position="458"/>
    </location>
</feature>
<keyword evidence="4 7" id="KW-1133">Transmembrane helix</keyword>
<dbReference type="PANTHER" id="PTHR32468:SF0">
    <property type="entry name" value="K(+)_H(+) ANTIPORTER 1"/>
    <property type="match status" value="1"/>
</dbReference>
<dbReference type="Proteomes" id="UP000279089">
    <property type="component" value="Unassembled WGS sequence"/>
</dbReference>
<sequence length="476" mass="51284">MKRSHLLYPLIIGAFALLTWLIIARGEKLPERTATPLTNAVAQPAPAAPAAAGSNVFAELLHHAQHPLSMLLMQIILILCVSRAFGFLARKVKQPAVVGEIVAGIFLGPSLLGWLSPAVMQGVFPTASLSNLQFLSQIGLAFFMFIVGMELDISKIRQKAHDAVMISHASIIIPFFLGVCLAYFIYQQYAPVHVSFLSFSLFMGIAMSITAFPVLARIVQERGLTGTPLGVMAITCAAADDITAWGILAVVVAIVKAGGILSALFTILLAIAFVLCMLLVVRPWLKHRMSTLYGTKTKVALGFFVLLISGYLAEVIGIHLLFGAFLAGVIMPVESNIKNVLTDKLEDVSVVILLPIFFVLTGLRTQIGLLNEGHLWAVFGVIMLVAVSGKFAGSALTARIVGQPWPEALSIGALMNTRGLMELVVLNIGYELGILTPQVFAMLVLMALATTFMTGPLLDIINFSYAQGRQKTLHQH</sequence>
<evidence type="ECO:0000256" key="7">
    <source>
        <dbReference type="SAM" id="Phobius"/>
    </source>
</evidence>
<evidence type="ECO:0000256" key="5">
    <source>
        <dbReference type="ARBA" id="ARBA00023065"/>
    </source>
</evidence>
<dbReference type="InterPro" id="IPR038770">
    <property type="entry name" value="Na+/solute_symporter_sf"/>
</dbReference>
<evidence type="ECO:0000313" key="9">
    <source>
        <dbReference type="EMBL" id="RPD38637.1"/>
    </source>
</evidence>
<evidence type="ECO:0000256" key="6">
    <source>
        <dbReference type="ARBA" id="ARBA00023136"/>
    </source>
</evidence>
<name>A0A3N4MB47_9BACT</name>
<gene>
    <name evidence="9" type="ORF">EG028_23270</name>
</gene>
<feature type="transmembrane region" description="Helical" evidence="7">
    <location>
        <begin position="163"/>
        <end position="186"/>
    </location>
</feature>
<evidence type="ECO:0000256" key="2">
    <source>
        <dbReference type="ARBA" id="ARBA00022448"/>
    </source>
</evidence>
<dbReference type="AlphaFoldDB" id="A0A3N4MB47"/>